<dbReference type="RefSeq" id="YP_656719.1">
    <property type="nucleotide sequence ID" value="NC_008211.1"/>
</dbReference>
<proteinExistence type="predicted"/>
<evidence type="ECO:0000256" key="1">
    <source>
        <dbReference type="SAM" id="Phobius"/>
    </source>
</evidence>
<dbReference type="KEGG" id="vg:5141247"/>
<feature type="transmembrane region" description="Helical" evidence="1">
    <location>
        <begin position="21"/>
        <end position="49"/>
    </location>
</feature>
<organism evidence="3">
    <name type="scientific">Ranid herpesvirus 1</name>
    <name type="common">Lucke tumor herpesvirus</name>
    <dbReference type="NCBI Taxonomy" id="85655"/>
    <lineage>
        <taxon>Viruses</taxon>
        <taxon>Duplodnaviria</taxon>
        <taxon>Heunggongvirae</taxon>
        <taxon>Peploviricota</taxon>
        <taxon>Herviviricetes</taxon>
        <taxon>Herpesvirales</taxon>
        <taxon>Alloherpesviridae</taxon>
        <taxon>Batravirus</taxon>
        <taxon>Batravirus ranidallo1</taxon>
    </lineage>
</organism>
<keyword evidence="1" id="KW-0812">Transmembrane</keyword>
<dbReference type="EMBL" id="DQ665917">
    <property type="protein sequence ID" value="ABG25805.1"/>
    <property type="molecule type" value="Genomic_DNA"/>
</dbReference>
<keyword evidence="1" id="KW-1133">Transmembrane helix</keyword>
<evidence type="ECO:0000313" key="2">
    <source>
        <dbReference type="EMBL" id="ABG25805.1"/>
    </source>
</evidence>
<reference evidence="2 3" key="2">
    <citation type="journal article" date="2006" name="J. Gen. Virol.">
        <title>Genome sequences of two frog herpesviruses.</title>
        <authorList>
            <person name="Davison A.J."/>
            <person name="Cunningham C."/>
            <person name="Sauerbier W."/>
            <person name="McKinnell R.G."/>
        </authorList>
    </citation>
    <scope>NUCLEOTIDE SEQUENCE [LARGE SCALE GENOMIC DNA]</scope>
    <source>
        <strain evidence="2 3">McKinnell</strain>
    </source>
</reference>
<keyword evidence="3" id="KW-1185">Reference proteome</keyword>
<dbReference type="Proteomes" id="UP000011238">
    <property type="component" value="Segment"/>
</dbReference>
<sequence>MVITITIKTGQGDCFLEISPLALAIVVGVVVLHVCILLGCVKGIAFCCTRMRRRARVLKRTRFGSVLSVDSDSDIDLYGRASVSRDVSFRQSLQSVPHTAGIEEIDRGRGAAACKASKALLCNRSDLPLTPNSKQ</sequence>
<evidence type="ECO:0000313" key="3">
    <source>
        <dbReference type="Proteomes" id="UP000011238"/>
    </source>
</evidence>
<keyword evidence="1" id="KW-0472">Membrane</keyword>
<dbReference type="GeneID" id="5141247"/>
<protein>
    <submittedName>
        <fullName evidence="2">ORF64</fullName>
    </submittedName>
</protein>
<accession>Q14VP4</accession>
<name>Q14VP4_9VIRU</name>
<reference evidence="3" key="1">
    <citation type="journal article" date="1999" name="J. Cancer Res. Clin. Oncol.">
        <title>Genomic studies of the Lucke tumor herpesvirus (RaHV-1).</title>
        <authorList>
            <person name="Davison A.J."/>
            <person name="Sauerbier W."/>
            <person name="Dolan A."/>
            <person name="Addison C."/>
            <person name="McKinnell R.G."/>
        </authorList>
    </citation>
    <scope>NUCLEOTIDE SEQUENCE [LARGE SCALE GENOMIC DNA]</scope>
    <source>
        <strain evidence="3">McKinnell</strain>
    </source>
</reference>